<dbReference type="Proteomes" id="UP001732700">
    <property type="component" value="Chromosome 7C"/>
</dbReference>
<sequence>MPPPPQPALPDELLEEIFLRLPPDEPACLVRASLASKSWFALLTGASFRGLYREFHGAPPMLGFIYCCPPDSTPEEEDSLPHFKATAKFGACIPTVEDWRGWHRDYTAWDCRHGRVLFANKNVLPMPIVVWDPMTGRRRLLYPPEDYDSSGAAVLCNVTGCDHRACHMGPFQVVFIGMYNTEDSTVAYAHVSLPEVVHWSEPCTLDLAADDAFMVDRPPVFIQGVLYFMLAYDDYGGDDSDDKTAILKYDLGSNCLSLIDAPPVKTGLVDGVVIMATEDGGLGFGHVDGLTLNLWARHMGSNGVVSWAQRRLINLGTLLPIQNPKEKHRLIGSVDGGDIIFVTTDLYIYEINLKTLRWKEIWKREKCHALFPYLSFYNPPARVNLADAAH</sequence>
<proteinExistence type="predicted"/>
<dbReference type="EnsemblPlants" id="AVESA.00010b.r2.7CG0715130.1">
    <property type="protein sequence ID" value="AVESA.00010b.r2.7CG0715130.1.CDS"/>
    <property type="gene ID" value="AVESA.00010b.r2.7CG0715130"/>
</dbReference>
<reference evidence="1" key="2">
    <citation type="submission" date="2025-09" db="UniProtKB">
        <authorList>
            <consortium name="EnsemblPlants"/>
        </authorList>
    </citation>
    <scope>IDENTIFICATION</scope>
</reference>
<keyword evidence="2" id="KW-1185">Reference proteome</keyword>
<protein>
    <submittedName>
        <fullName evidence="1">Uncharacterized protein</fullName>
    </submittedName>
</protein>
<evidence type="ECO:0000313" key="2">
    <source>
        <dbReference type="Proteomes" id="UP001732700"/>
    </source>
</evidence>
<name>A0ACD6AC23_AVESA</name>
<reference evidence="1" key="1">
    <citation type="submission" date="2021-05" db="EMBL/GenBank/DDBJ databases">
        <authorList>
            <person name="Scholz U."/>
            <person name="Mascher M."/>
            <person name="Fiebig A."/>
        </authorList>
    </citation>
    <scope>NUCLEOTIDE SEQUENCE [LARGE SCALE GENOMIC DNA]</scope>
</reference>
<accession>A0ACD6AC23</accession>
<evidence type="ECO:0000313" key="1">
    <source>
        <dbReference type="EnsemblPlants" id="AVESA.00010b.r2.7CG0715130.1.CDS"/>
    </source>
</evidence>
<organism evidence="1 2">
    <name type="scientific">Avena sativa</name>
    <name type="common">Oat</name>
    <dbReference type="NCBI Taxonomy" id="4498"/>
    <lineage>
        <taxon>Eukaryota</taxon>
        <taxon>Viridiplantae</taxon>
        <taxon>Streptophyta</taxon>
        <taxon>Embryophyta</taxon>
        <taxon>Tracheophyta</taxon>
        <taxon>Spermatophyta</taxon>
        <taxon>Magnoliopsida</taxon>
        <taxon>Liliopsida</taxon>
        <taxon>Poales</taxon>
        <taxon>Poaceae</taxon>
        <taxon>BOP clade</taxon>
        <taxon>Pooideae</taxon>
        <taxon>Poodae</taxon>
        <taxon>Poeae</taxon>
        <taxon>Poeae Chloroplast Group 1 (Aveneae type)</taxon>
        <taxon>Aveninae</taxon>
        <taxon>Avena</taxon>
    </lineage>
</organism>